<keyword evidence="2" id="KW-1185">Reference proteome</keyword>
<dbReference type="AlphaFoldDB" id="A0A9P9HM72"/>
<reference evidence="1" key="1">
    <citation type="journal article" date="2021" name="Nat. Commun.">
        <title>Genetic determinants of endophytism in the Arabidopsis root mycobiome.</title>
        <authorList>
            <person name="Mesny F."/>
            <person name="Miyauchi S."/>
            <person name="Thiergart T."/>
            <person name="Pickel B."/>
            <person name="Atanasova L."/>
            <person name="Karlsson M."/>
            <person name="Huettel B."/>
            <person name="Barry K.W."/>
            <person name="Haridas S."/>
            <person name="Chen C."/>
            <person name="Bauer D."/>
            <person name="Andreopoulos W."/>
            <person name="Pangilinan J."/>
            <person name="LaButti K."/>
            <person name="Riley R."/>
            <person name="Lipzen A."/>
            <person name="Clum A."/>
            <person name="Drula E."/>
            <person name="Henrissat B."/>
            <person name="Kohler A."/>
            <person name="Grigoriev I.V."/>
            <person name="Martin F.M."/>
            <person name="Hacquard S."/>
        </authorList>
    </citation>
    <scope>NUCLEOTIDE SEQUENCE</scope>
    <source>
        <strain evidence="1">MPI-CAGE-AT-0023</strain>
    </source>
</reference>
<name>A0A9P9HM72_FUSRE</name>
<evidence type="ECO:0000313" key="2">
    <source>
        <dbReference type="Proteomes" id="UP000720189"/>
    </source>
</evidence>
<dbReference type="OrthoDB" id="4965872at2759"/>
<proteinExistence type="predicted"/>
<dbReference type="EMBL" id="JAGMUX010000005">
    <property type="protein sequence ID" value="KAH7258984.1"/>
    <property type="molecule type" value="Genomic_DNA"/>
</dbReference>
<comment type="caution">
    <text evidence="1">The sequence shown here is derived from an EMBL/GenBank/DDBJ whole genome shotgun (WGS) entry which is preliminary data.</text>
</comment>
<dbReference type="Proteomes" id="UP000720189">
    <property type="component" value="Unassembled WGS sequence"/>
</dbReference>
<dbReference type="RefSeq" id="XP_046051692.1">
    <property type="nucleotide sequence ID" value="XM_046199040.1"/>
</dbReference>
<dbReference type="GeneID" id="70228994"/>
<evidence type="ECO:0000313" key="1">
    <source>
        <dbReference type="EMBL" id="KAH7258984.1"/>
    </source>
</evidence>
<sequence length="125" mass="15463">MGATTAKKLREWSEWWNEDFRHYYYVKNNDGYEASLCRFTYKYKGKYEVHFDKENETLHIVLHEDDYYHKDVNAQKRIRKELETAMAKEMLGYWAKDEVRHRERDDQFAQAVEEHYQEQEAKVQR</sequence>
<accession>A0A9P9HM72</accession>
<gene>
    <name evidence="1" type="ORF">BKA55DRAFT_687273</name>
</gene>
<organism evidence="1 2">
    <name type="scientific">Fusarium redolens</name>
    <dbReference type="NCBI Taxonomy" id="48865"/>
    <lineage>
        <taxon>Eukaryota</taxon>
        <taxon>Fungi</taxon>
        <taxon>Dikarya</taxon>
        <taxon>Ascomycota</taxon>
        <taxon>Pezizomycotina</taxon>
        <taxon>Sordariomycetes</taxon>
        <taxon>Hypocreomycetidae</taxon>
        <taxon>Hypocreales</taxon>
        <taxon>Nectriaceae</taxon>
        <taxon>Fusarium</taxon>
        <taxon>Fusarium redolens species complex</taxon>
    </lineage>
</organism>
<protein>
    <submittedName>
        <fullName evidence="1">Uncharacterized protein</fullName>
    </submittedName>
</protein>